<feature type="domain" description="ATP-grasp" evidence="6">
    <location>
        <begin position="107"/>
        <end position="302"/>
    </location>
</feature>
<dbReference type="GO" id="GO:0005524">
    <property type="term" value="F:ATP binding"/>
    <property type="evidence" value="ECO:0007669"/>
    <property type="project" value="UniProtKB-UniRule"/>
</dbReference>
<dbReference type="InterPro" id="IPR013815">
    <property type="entry name" value="ATP_grasp_subdomain_1"/>
</dbReference>
<dbReference type="InterPro" id="IPR016185">
    <property type="entry name" value="PreATP-grasp_dom_sf"/>
</dbReference>
<dbReference type="SUPFAM" id="SSF52440">
    <property type="entry name" value="PreATP-grasp domain"/>
    <property type="match status" value="1"/>
</dbReference>
<protein>
    <submittedName>
        <fullName evidence="7">ATP-grasp domain-containing protein</fullName>
    </submittedName>
</protein>
<dbReference type="EMBL" id="QZDT01000001">
    <property type="protein sequence ID" value="NBJ91369.1"/>
    <property type="molecule type" value="Genomic_DNA"/>
</dbReference>
<keyword evidence="2 5" id="KW-0547">Nucleotide-binding</keyword>
<proteinExistence type="predicted"/>
<dbReference type="PROSITE" id="PS50975">
    <property type="entry name" value="ATP_GRASP"/>
    <property type="match status" value="1"/>
</dbReference>
<keyword evidence="3 5" id="KW-0067">ATP-binding</keyword>
<dbReference type="GO" id="GO:0046872">
    <property type="term" value="F:metal ion binding"/>
    <property type="evidence" value="ECO:0007669"/>
    <property type="project" value="InterPro"/>
</dbReference>
<dbReference type="Gene3D" id="3.40.50.20">
    <property type="match status" value="1"/>
</dbReference>
<reference evidence="7" key="1">
    <citation type="submission" date="2018-09" db="EMBL/GenBank/DDBJ databases">
        <title>Murine metabolic-syndrome-specific gut microbial biobank.</title>
        <authorList>
            <person name="Liu C."/>
        </authorList>
    </citation>
    <scope>NUCLEOTIDE SEQUENCE</scope>
    <source>
        <strain evidence="7">D42-62</strain>
    </source>
</reference>
<keyword evidence="4" id="KW-0961">Cell wall biogenesis/degradation</keyword>
<dbReference type="InterPro" id="IPR052032">
    <property type="entry name" value="ATP-dep_AA_Ligase"/>
</dbReference>
<organism evidence="7 8">
    <name type="scientific">Parablautia muri</name>
    <dbReference type="NCBI Taxonomy" id="2320879"/>
    <lineage>
        <taxon>Bacteria</taxon>
        <taxon>Bacillati</taxon>
        <taxon>Bacillota</taxon>
        <taxon>Clostridia</taxon>
        <taxon>Lachnospirales</taxon>
        <taxon>Lachnospiraceae</taxon>
        <taxon>Parablautia</taxon>
    </lineage>
</organism>
<gene>
    <name evidence="7" type="ORF">D5281_01900</name>
</gene>
<keyword evidence="8" id="KW-1185">Reference proteome</keyword>
<evidence type="ECO:0000313" key="8">
    <source>
        <dbReference type="Proteomes" id="UP001154420"/>
    </source>
</evidence>
<accession>A0A9X5BCA2</accession>
<evidence type="ECO:0000259" key="6">
    <source>
        <dbReference type="PROSITE" id="PS50975"/>
    </source>
</evidence>
<dbReference type="PANTHER" id="PTHR43585">
    <property type="entry name" value="FUMIPYRROLE BIOSYNTHESIS PROTEIN C"/>
    <property type="match status" value="1"/>
</dbReference>
<dbReference type="OrthoDB" id="9803907at2"/>
<dbReference type="GO" id="GO:0008716">
    <property type="term" value="F:D-alanine-D-alanine ligase activity"/>
    <property type="evidence" value="ECO:0007669"/>
    <property type="project" value="InterPro"/>
</dbReference>
<dbReference type="PANTHER" id="PTHR43585:SF2">
    <property type="entry name" value="ATP-GRASP ENZYME FSQD"/>
    <property type="match status" value="1"/>
</dbReference>
<evidence type="ECO:0000256" key="2">
    <source>
        <dbReference type="ARBA" id="ARBA00022741"/>
    </source>
</evidence>
<dbReference type="Gene3D" id="3.30.1490.20">
    <property type="entry name" value="ATP-grasp fold, A domain"/>
    <property type="match status" value="1"/>
</dbReference>
<evidence type="ECO:0000256" key="1">
    <source>
        <dbReference type="ARBA" id="ARBA00022598"/>
    </source>
</evidence>
<dbReference type="InterPro" id="IPR011761">
    <property type="entry name" value="ATP-grasp"/>
</dbReference>
<evidence type="ECO:0000256" key="4">
    <source>
        <dbReference type="ARBA" id="ARBA00023316"/>
    </source>
</evidence>
<comment type="caution">
    <text evidence="7">The sequence shown here is derived from an EMBL/GenBank/DDBJ whole genome shotgun (WGS) entry which is preliminary data.</text>
</comment>
<sequence>MKILVLAGGFDQIALIKELRSRGHEVILADYLENPPAKKYVKEHFQASTLDEDLMYDLAVREKVDLITTACTDQALLTAARVSEKLQLPSYLSSCIAQNITNKAYMKKKFREYGVPTTDWILLEEDKPFLKKIKDSLRYPFLVKPCDANSSKGVVKVNNDKQLEEAVDNAFLLSRSKMVIAENYIEGQEISIDAWKDNEGVKILLVSSTNKMKTDIDKFTIYQSQYPIILSDIVKYKIQDTAEKICKAFELENTPLLIQAIVKGDDISIIECSARMGGGSKYKFIENITGIDIMKLYVNRVLGDKVQCVAPTYVNKSAEMNYVYAHSGILKELIGFEENVISGNISELFQYKTFGSEIRKKTTSGDRVLGFLIEANTSEELSKKRHKILEQVDILDANGDSIMYKECFY</sequence>
<name>A0A9X5BCA2_9FIRM</name>
<dbReference type="Proteomes" id="UP001154420">
    <property type="component" value="Unassembled WGS sequence"/>
</dbReference>
<dbReference type="Pfam" id="PF07478">
    <property type="entry name" value="Dala_Dala_lig_C"/>
    <property type="match status" value="1"/>
</dbReference>
<evidence type="ECO:0000313" key="7">
    <source>
        <dbReference type="EMBL" id="NBJ91369.1"/>
    </source>
</evidence>
<dbReference type="RefSeq" id="WP_160558440.1">
    <property type="nucleotide sequence ID" value="NZ_QZDT01000001.1"/>
</dbReference>
<dbReference type="InterPro" id="IPR011095">
    <property type="entry name" value="Dala_Dala_lig_C"/>
</dbReference>
<dbReference type="AlphaFoldDB" id="A0A9X5BCA2"/>
<evidence type="ECO:0000256" key="5">
    <source>
        <dbReference type="PROSITE-ProRule" id="PRU00409"/>
    </source>
</evidence>
<keyword evidence="1" id="KW-0436">Ligase</keyword>
<dbReference type="SUPFAM" id="SSF56059">
    <property type="entry name" value="Glutathione synthetase ATP-binding domain-like"/>
    <property type="match status" value="1"/>
</dbReference>
<dbReference type="Gene3D" id="3.30.470.20">
    <property type="entry name" value="ATP-grasp fold, B domain"/>
    <property type="match status" value="1"/>
</dbReference>
<dbReference type="GO" id="GO:0071555">
    <property type="term" value="P:cell wall organization"/>
    <property type="evidence" value="ECO:0007669"/>
    <property type="project" value="UniProtKB-KW"/>
</dbReference>
<evidence type="ECO:0000256" key="3">
    <source>
        <dbReference type="ARBA" id="ARBA00022840"/>
    </source>
</evidence>
<dbReference type="SMART" id="SM01209">
    <property type="entry name" value="GARS_A"/>
    <property type="match status" value="1"/>
</dbReference>